<accession>A0A0D5CFE0</accession>
<evidence type="ECO:0000313" key="2">
    <source>
        <dbReference type="Proteomes" id="UP000032604"/>
    </source>
</evidence>
<protein>
    <submittedName>
        <fullName evidence="1">Uncharacterized protein</fullName>
    </submittedName>
</protein>
<dbReference type="RefSeq" id="WP_045526935.1">
    <property type="nucleotide sequence ID" value="NZ_CP021034.1"/>
</dbReference>
<gene>
    <name evidence="1" type="ORF">VO01_03660</name>
</gene>
<reference evidence="1 2" key="1">
    <citation type="journal article" date="2015" name="Genome Announc.">
        <title>Complete Genome Sequence of Clavibacter michiganensis subsp. insidiosus R1-1 Using PacBio Single-Molecule Real-Time Technology.</title>
        <authorList>
            <person name="Lu Y."/>
            <person name="Samac D.A."/>
            <person name="Glazebrook J."/>
            <person name="Ishimaru C.A."/>
        </authorList>
    </citation>
    <scope>NUCLEOTIDE SEQUENCE [LARGE SCALE GENOMIC DNA]</scope>
    <source>
        <strain evidence="1 2">R1-1</strain>
    </source>
</reference>
<proteinExistence type="predicted"/>
<dbReference type="AlphaFoldDB" id="A0A0D5CFE0"/>
<dbReference type="Proteomes" id="UP000032604">
    <property type="component" value="Chromosome"/>
</dbReference>
<dbReference type="EMBL" id="CP011043">
    <property type="protein sequence ID" value="AJW78341.1"/>
    <property type="molecule type" value="Genomic_DNA"/>
</dbReference>
<dbReference type="KEGG" id="cmh:VO01_03660"/>
<name>A0A0D5CFE0_9MICO</name>
<organism evidence="1 2">
    <name type="scientific">Clavibacter michiganensis subsp. insidiosus</name>
    <dbReference type="NCBI Taxonomy" id="33014"/>
    <lineage>
        <taxon>Bacteria</taxon>
        <taxon>Bacillati</taxon>
        <taxon>Actinomycetota</taxon>
        <taxon>Actinomycetes</taxon>
        <taxon>Micrococcales</taxon>
        <taxon>Microbacteriaceae</taxon>
        <taxon>Clavibacter</taxon>
    </lineage>
</organism>
<sequence>MHVVPLGHMCDSAGAPTVTVQDPLTEEARSYSLSPPLADLIPSLDPRETDRAFTEEESRLLEGMARLGVVAVFDDDAPLTALRFIPVTRADVRFDAALADGFRFDSDLHRPFELSEYGTRLLEKVDGRTDMGAIAEAVLREALADEGDREEIEERFRLHGQSFEDVLVAESYRFVDALRGNPTVTFEPAPAASVIGESHASAPPATAITTTERRAACTS</sequence>
<evidence type="ECO:0000313" key="1">
    <source>
        <dbReference type="EMBL" id="AJW78341.1"/>
    </source>
</evidence>
<dbReference type="HOGENOM" id="CLU_1381991_0_0_11"/>
<dbReference type="PATRIC" id="fig|33014.5.peg.769"/>